<organism evidence="3 4">
    <name type="scientific">Hydra vulgaris</name>
    <name type="common">Hydra</name>
    <name type="synonym">Hydra attenuata</name>
    <dbReference type="NCBI Taxonomy" id="6087"/>
    <lineage>
        <taxon>Eukaryota</taxon>
        <taxon>Metazoa</taxon>
        <taxon>Cnidaria</taxon>
        <taxon>Hydrozoa</taxon>
        <taxon>Hydroidolina</taxon>
        <taxon>Anthoathecata</taxon>
        <taxon>Aplanulata</taxon>
        <taxon>Hydridae</taxon>
        <taxon>Hydra</taxon>
    </lineage>
</organism>
<evidence type="ECO:0000256" key="2">
    <source>
        <dbReference type="SAM" id="SignalP"/>
    </source>
</evidence>
<dbReference type="Pfam" id="PF01391">
    <property type="entry name" value="Collagen"/>
    <property type="match status" value="2"/>
</dbReference>
<dbReference type="PANTHER" id="PTHR24023">
    <property type="entry name" value="COLLAGEN ALPHA"/>
    <property type="match status" value="1"/>
</dbReference>
<feature type="region of interest" description="Disordered" evidence="1">
    <location>
        <begin position="40"/>
        <end position="108"/>
    </location>
</feature>
<dbReference type="InterPro" id="IPR050149">
    <property type="entry name" value="Collagen_superfamily"/>
</dbReference>
<protein>
    <submittedName>
        <fullName evidence="4">Collagen alpha-2(IX) chain-like</fullName>
    </submittedName>
</protein>
<sequence>MAYCVSILILFITSVLAENKNCVVKLDSKAGYYVKCSGTASDEPSLEKTMSEQKPVRSGKKVGPPGPPGMKGANGKNGLNGAKGDEGPIGPVGPPGLPGPRGLMGFPGIKGDQGLIGNPGAPGEPGLPGNCIASEKVENKDKYICTQGPRGPQGIQGYPGVQGERGLQGAPGNNGEKGEKGERGRMGAVGMPGLPGSVGAIKCESNYTPWGARYLEERSSLEEIMCPYGNFLQGFKLETDSLRERYKYVCCEIS</sequence>
<feature type="signal peptide" evidence="2">
    <location>
        <begin position="1"/>
        <end position="17"/>
    </location>
</feature>
<accession>A0ABM4BX90</accession>
<keyword evidence="2" id="KW-0732">Signal</keyword>
<reference evidence="4" key="1">
    <citation type="submission" date="2025-08" db="UniProtKB">
        <authorList>
            <consortium name="RefSeq"/>
        </authorList>
    </citation>
    <scope>IDENTIFICATION</scope>
</reference>
<feature type="compositionally biased region" description="Low complexity" evidence="1">
    <location>
        <begin position="70"/>
        <end position="82"/>
    </location>
</feature>
<evidence type="ECO:0000256" key="1">
    <source>
        <dbReference type="SAM" id="MobiDB-lite"/>
    </source>
</evidence>
<feature type="compositionally biased region" description="Basic and acidic residues" evidence="1">
    <location>
        <begin position="45"/>
        <end position="55"/>
    </location>
</feature>
<feature type="chain" id="PRO_5047515182" evidence="2">
    <location>
        <begin position="18"/>
        <end position="254"/>
    </location>
</feature>
<gene>
    <name evidence="4" type="primary">LOC136080729</name>
</gene>
<evidence type="ECO:0000313" key="4">
    <source>
        <dbReference type="RefSeq" id="XP_065653822.1"/>
    </source>
</evidence>
<dbReference type="PANTHER" id="PTHR24023:SF1112">
    <property type="entry name" value="COL_CUTICLE_N DOMAIN-CONTAINING PROTEIN-RELATED"/>
    <property type="match status" value="1"/>
</dbReference>
<dbReference type="RefSeq" id="XP_065653822.1">
    <property type="nucleotide sequence ID" value="XM_065797750.1"/>
</dbReference>
<proteinExistence type="predicted"/>
<dbReference type="GeneID" id="136080729"/>
<dbReference type="Proteomes" id="UP001652625">
    <property type="component" value="Chromosome 05"/>
</dbReference>
<name>A0ABM4BX90_HYDVU</name>
<keyword evidence="3" id="KW-1185">Reference proteome</keyword>
<dbReference type="InterPro" id="IPR008160">
    <property type="entry name" value="Collagen"/>
</dbReference>
<evidence type="ECO:0000313" key="3">
    <source>
        <dbReference type="Proteomes" id="UP001652625"/>
    </source>
</evidence>